<keyword evidence="1" id="KW-0805">Transcription regulation</keyword>
<keyword evidence="4" id="KW-0597">Phosphoprotein</keyword>
<dbReference type="Gene3D" id="1.10.10.60">
    <property type="entry name" value="Homeodomain-like"/>
    <property type="match status" value="1"/>
</dbReference>
<keyword evidence="2" id="KW-0238">DNA-binding</keyword>
<dbReference type="SMART" id="SM00448">
    <property type="entry name" value="REC"/>
    <property type="match status" value="1"/>
</dbReference>
<organism evidence="7 8">
    <name type="scientific">Evansella caseinilytica</name>
    <dbReference type="NCBI Taxonomy" id="1503961"/>
    <lineage>
        <taxon>Bacteria</taxon>
        <taxon>Bacillati</taxon>
        <taxon>Bacillota</taxon>
        <taxon>Bacilli</taxon>
        <taxon>Bacillales</taxon>
        <taxon>Bacillaceae</taxon>
        <taxon>Evansella</taxon>
    </lineage>
</organism>
<evidence type="ECO:0000256" key="4">
    <source>
        <dbReference type="PROSITE-ProRule" id="PRU00169"/>
    </source>
</evidence>
<evidence type="ECO:0000313" key="7">
    <source>
        <dbReference type="EMBL" id="SDY20093.1"/>
    </source>
</evidence>
<dbReference type="PROSITE" id="PS01124">
    <property type="entry name" value="HTH_ARAC_FAMILY_2"/>
    <property type="match status" value="1"/>
</dbReference>
<dbReference type="Gene3D" id="3.40.50.2300">
    <property type="match status" value="1"/>
</dbReference>
<dbReference type="GO" id="GO:0043565">
    <property type="term" value="F:sequence-specific DNA binding"/>
    <property type="evidence" value="ECO:0007669"/>
    <property type="project" value="InterPro"/>
</dbReference>
<evidence type="ECO:0000256" key="1">
    <source>
        <dbReference type="ARBA" id="ARBA00023015"/>
    </source>
</evidence>
<proteinExistence type="predicted"/>
<dbReference type="Pfam" id="PF00072">
    <property type="entry name" value="Response_reg"/>
    <property type="match status" value="1"/>
</dbReference>
<evidence type="ECO:0000259" key="6">
    <source>
        <dbReference type="PROSITE" id="PS50110"/>
    </source>
</evidence>
<dbReference type="GO" id="GO:0003700">
    <property type="term" value="F:DNA-binding transcription factor activity"/>
    <property type="evidence" value="ECO:0007669"/>
    <property type="project" value="InterPro"/>
</dbReference>
<protein>
    <submittedName>
        <fullName evidence="7">Helix-turn-helix domain-containing protein</fullName>
    </submittedName>
</protein>
<dbReference type="GO" id="GO:0000160">
    <property type="term" value="P:phosphorelay signal transduction system"/>
    <property type="evidence" value="ECO:0007669"/>
    <property type="project" value="InterPro"/>
</dbReference>
<feature type="domain" description="Response regulatory" evidence="6">
    <location>
        <begin position="3"/>
        <end position="119"/>
    </location>
</feature>
<name>A0A1H3HX91_9BACI</name>
<dbReference type="OrthoDB" id="9788446at2"/>
<dbReference type="PANTHER" id="PTHR43280">
    <property type="entry name" value="ARAC-FAMILY TRANSCRIPTIONAL REGULATOR"/>
    <property type="match status" value="1"/>
</dbReference>
<dbReference type="Pfam" id="PF12833">
    <property type="entry name" value="HTH_18"/>
    <property type="match status" value="1"/>
</dbReference>
<dbReference type="PANTHER" id="PTHR43280:SF2">
    <property type="entry name" value="HTH-TYPE TRANSCRIPTIONAL REGULATOR EXSA"/>
    <property type="match status" value="1"/>
</dbReference>
<dbReference type="AlphaFoldDB" id="A0A1H3HX91"/>
<evidence type="ECO:0000313" key="8">
    <source>
        <dbReference type="Proteomes" id="UP000198935"/>
    </source>
</evidence>
<evidence type="ECO:0000256" key="2">
    <source>
        <dbReference type="ARBA" id="ARBA00023125"/>
    </source>
</evidence>
<sequence length="340" mass="39614">MPRIIISDEDYLVRKALETIIAKADHFDIVALSSDHRVLPDLCKTHRPDIVITDIVQSGETSLAATKKIREVSPCASVYIVTACNDFEIVQESLKLGVADYILKPFSYERIMRILKKFENQSSELSLAEQVRQLVFQKDFNAVYQSIPRLEQALRGGIVSKKTVSNNGLEQMLEEALKLINCTEKHHKARYFDKFHFSETTLNSRFLTRFLLFDLFEEIYKQRSIQKKPQLAKVFHYLDERVYHDITLREAAVYCGISEGYLSRVLKEHYNLSFNTYVQMKKLQLAKQAFYLNGDKIVDVSFQLSYSEPSYFCKVFKRMEGITPTQLKKQMAMENRKRNE</sequence>
<keyword evidence="3" id="KW-0804">Transcription</keyword>
<dbReference type="SUPFAM" id="SSF46689">
    <property type="entry name" value="Homeodomain-like"/>
    <property type="match status" value="2"/>
</dbReference>
<dbReference type="InterPro" id="IPR009057">
    <property type="entry name" value="Homeodomain-like_sf"/>
</dbReference>
<dbReference type="PROSITE" id="PS50110">
    <property type="entry name" value="RESPONSE_REGULATORY"/>
    <property type="match status" value="1"/>
</dbReference>
<feature type="modified residue" description="4-aspartylphosphate" evidence="4">
    <location>
        <position position="54"/>
    </location>
</feature>
<dbReference type="SUPFAM" id="SSF52172">
    <property type="entry name" value="CheY-like"/>
    <property type="match status" value="1"/>
</dbReference>
<dbReference type="InterPro" id="IPR011006">
    <property type="entry name" value="CheY-like_superfamily"/>
</dbReference>
<evidence type="ECO:0000259" key="5">
    <source>
        <dbReference type="PROSITE" id="PS01124"/>
    </source>
</evidence>
<dbReference type="InterPro" id="IPR001789">
    <property type="entry name" value="Sig_transdc_resp-reg_receiver"/>
</dbReference>
<dbReference type="SMART" id="SM00342">
    <property type="entry name" value="HTH_ARAC"/>
    <property type="match status" value="1"/>
</dbReference>
<dbReference type="Proteomes" id="UP000198935">
    <property type="component" value="Unassembled WGS sequence"/>
</dbReference>
<keyword evidence="8" id="KW-1185">Reference proteome</keyword>
<gene>
    <name evidence="7" type="ORF">SAMN05421736_101644</name>
</gene>
<feature type="domain" description="HTH araC/xylS-type" evidence="5">
    <location>
        <begin position="232"/>
        <end position="330"/>
    </location>
</feature>
<dbReference type="EMBL" id="FNPI01000001">
    <property type="protein sequence ID" value="SDY20093.1"/>
    <property type="molecule type" value="Genomic_DNA"/>
</dbReference>
<dbReference type="InterPro" id="IPR018060">
    <property type="entry name" value="HTH_AraC"/>
</dbReference>
<evidence type="ECO:0000256" key="3">
    <source>
        <dbReference type="ARBA" id="ARBA00023163"/>
    </source>
</evidence>
<accession>A0A1H3HX91</accession>
<reference evidence="8" key="1">
    <citation type="submission" date="2016-10" db="EMBL/GenBank/DDBJ databases">
        <authorList>
            <person name="Varghese N."/>
            <person name="Submissions S."/>
        </authorList>
    </citation>
    <scope>NUCLEOTIDE SEQUENCE [LARGE SCALE GENOMIC DNA]</scope>
    <source>
        <strain evidence="8">SP</strain>
    </source>
</reference>
<dbReference type="STRING" id="1503961.SAMN05421736_101644"/>